<accession>A0ABY4CVW8</accession>
<dbReference type="SUPFAM" id="SSF54427">
    <property type="entry name" value="NTF2-like"/>
    <property type="match status" value="1"/>
</dbReference>
<dbReference type="RefSeq" id="WP_243795551.1">
    <property type="nucleotide sequence ID" value="NZ_CP094669.1"/>
</dbReference>
<evidence type="ECO:0000313" key="2">
    <source>
        <dbReference type="EMBL" id="UOG73320.1"/>
    </source>
</evidence>
<protein>
    <submittedName>
        <fullName evidence="2">Nuclear transport factor 2 family protein</fullName>
    </submittedName>
</protein>
<reference evidence="2 3" key="1">
    <citation type="submission" date="2022-03" db="EMBL/GenBank/DDBJ databases">
        <title>Hymenobactersp. isolated from the air.</title>
        <authorList>
            <person name="Won M."/>
            <person name="Kwon S.-W."/>
        </authorList>
    </citation>
    <scope>NUCLEOTIDE SEQUENCE [LARGE SCALE GENOMIC DNA]</scope>
    <source>
        <strain evidence="2 3">KACC 21982</strain>
    </source>
</reference>
<organism evidence="2 3">
    <name type="scientific">Hymenobacter tibetensis</name>
    <dbReference type="NCBI Taxonomy" id="497967"/>
    <lineage>
        <taxon>Bacteria</taxon>
        <taxon>Pseudomonadati</taxon>
        <taxon>Bacteroidota</taxon>
        <taxon>Cytophagia</taxon>
        <taxon>Cytophagales</taxon>
        <taxon>Hymenobacteraceae</taxon>
        <taxon>Hymenobacter</taxon>
    </lineage>
</organism>
<dbReference type="EMBL" id="CP094669">
    <property type="protein sequence ID" value="UOG73320.1"/>
    <property type="molecule type" value="Genomic_DNA"/>
</dbReference>
<name>A0ABY4CVW8_9BACT</name>
<dbReference type="Pfam" id="PF20409">
    <property type="entry name" value="SnoaL_5"/>
    <property type="match status" value="1"/>
</dbReference>
<feature type="domain" description="SnoaL-like" evidence="1">
    <location>
        <begin position="3"/>
        <end position="120"/>
    </location>
</feature>
<dbReference type="InterPro" id="IPR032710">
    <property type="entry name" value="NTF2-like_dom_sf"/>
</dbReference>
<evidence type="ECO:0000259" key="1">
    <source>
        <dbReference type="Pfam" id="PF20409"/>
    </source>
</evidence>
<proteinExistence type="predicted"/>
<evidence type="ECO:0000313" key="3">
    <source>
        <dbReference type="Proteomes" id="UP000831113"/>
    </source>
</evidence>
<dbReference type="Proteomes" id="UP000831113">
    <property type="component" value="Chromosome"/>
</dbReference>
<gene>
    <name evidence="2" type="ORF">MTX78_14430</name>
</gene>
<sequence length="125" mass="14141">MRTIQEIADRYYALAQRGQLHQIQDELYAPDAVSIEPENVSQLPITVQGIQAMRDKEALLEAQIEARHGGFCGQPVVASYYFACTMGMDVTLKDRGRVQKDQVGVFEVAEGYIIKEQFFYNDAAY</sequence>
<keyword evidence="3" id="KW-1185">Reference proteome</keyword>
<dbReference type="Gene3D" id="3.10.450.50">
    <property type="match status" value="1"/>
</dbReference>
<dbReference type="InterPro" id="IPR046860">
    <property type="entry name" value="SnoaL_5"/>
</dbReference>